<dbReference type="InterPro" id="IPR014044">
    <property type="entry name" value="CAP_dom"/>
</dbReference>
<keyword evidence="1" id="KW-0732">Signal</keyword>
<dbReference type="PRINTS" id="PR00837">
    <property type="entry name" value="V5TPXLIKE"/>
</dbReference>
<dbReference type="Gene3D" id="3.40.33.10">
    <property type="entry name" value="CAP"/>
    <property type="match status" value="1"/>
</dbReference>
<reference evidence="3 4" key="1">
    <citation type="journal article" date="2015" name="Genome Biol.">
        <title>Comparative genomics of Steinernema reveals deeply conserved gene regulatory networks.</title>
        <authorList>
            <person name="Dillman A.R."/>
            <person name="Macchietto M."/>
            <person name="Porter C.F."/>
            <person name="Rogers A."/>
            <person name="Williams B."/>
            <person name="Antoshechkin I."/>
            <person name="Lee M.M."/>
            <person name="Goodwin Z."/>
            <person name="Lu X."/>
            <person name="Lewis E.E."/>
            <person name="Goodrich-Blair H."/>
            <person name="Stock S.P."/>
            <person name="Adams B.J."/>
            <person name="Sternberg P.W."/>
            <person name="Mortazavi A."/>
        </authorList>
    </citation>
    <scope>NUCLEOTIDE SEQUENCE [LARGE SCALE GENOMIC DNA]</scope>
    <source>
        <strain evidence="3 4">ALL</strain>
    </source>
</reference>
<dbReference type="OrthoDB" id="5819511at2759"/>
<dbReference type="SMART" id="SM00198">
    <property type="entry name" value="SCP"/>
    <property type="match status" value="1"/>
</dbReference>
<evidence type="ECO:0000256" key="1">
    <source>
        <dbReference type="SAM" id="SignalP"/>
    </source>
</evidence>
<evidence type="ECO:0000259" key="2">
    <source>
        <dbReference type="SMART" id="SM00198"/>
    </source>
</evidence>
<evidence type="ECO:0000313" key="3">
    <source>
        <dbReference type="EMBL" id="TKR89807.1"/>
    </source>
</evidence>
<feature type="domain" description="SCP" evidence="2">
    <location>
        <begin position="30"/>
        <end position="178"/>
    </location>
</feature>
<dbReference type="InterPro" id="IPR035940">
    <property type="entry name" value="CAP_sf"/>
</dbReference>
<dbReference type="InterPro" id="IPR001283">
    <property type="entry name" value="CRISP-related"/>
</dbReference>
<dbReference type="EMBL" id="AZBU02000003">
    <property type="protein sequence ID" value="TKR89807.1"/>
    <property type="molecule type" value="Genomic_DNA"/>
</dbReference>
<sequence length="189" mass="21538">MRSTLLCLLFLALGQPIDGQLFREFVFDEGQRAQILDSHNLLRSLEPAANMQELVWDNRLARTALEHAKTCDGWHSKSSDRLNQFYSYIGENIWWSNDKVLRKNLRSAMLEFYNEKRFFFFGQNMCGKGKMCLHYTQFVWATTCAVGCAASQCGSIKNGRHIPRGIVIVCHYGEGVHGLQFHVGAAAKD</sequence>
<dbReference type="CDD" id="cd05380">
    <property type="entry name" value="CAP_euk"/>
    <property type="match status" value="1"/>
</dbReference>
<organism evidence="3 4">
    <name type="scientific">Steinernema carpocapsae</name>
    <name type="common">Entomopathogenic nematode</name>
    <dbReference type="NCBI Taxonomy" id="34508"/>
    <lineage>
        <taxon>Eukaryota</taxon>
        <taxon>Metazoa</taxon>
        <taxon>Ecdysozoa</taxon>
        <taxon>Nematoda</taxon>
        <taxon>Chromadorea</taxon>
        <taxon>Rhabditida</taxon>
        <taxon>Tylenchina</taxon>
        <taxon>Panagrolaimomorpha</taxon>
        <taxon>Strongyloidoidea</taxon>
        <taxon>Steinernematidae</taxon>
        <taxon>Steinernema</taxon>
    </lineage>
</organism>
<feature type="signal peptide" evidence="1">
    <location>
        <begin position="1"/>
        <end position="19"/>
    </location>
</feature>
<name>A0A4U5P1E1_STECR</name>
<comment type="caution">
    <text evidence="3">The sequence shown here is derived from an EMBL/GenBank/DDBJ whole genome shotgun (WGS) entry which is preliminary data.</text>
</comment>
<dbReference type="PANTHER" id="PTHR10334">
    <property type="entry name" value="CYSTEINE-RICH SECRETORY PROTEIN-RELATED"/>
    <property type="match status" value="1"/>
</dbReference>
<reference evidence="3 4" key="2">
    <citation type="journal article" date="2019" name="G3 (Bethesda)">
        <title>Hybrid Assembly of the Genome of the Entomopathogenic Nematode Steinernema carpocapsae Identifies the X-Chromosome.</title>
        <authorList>
            <person name="Serra L."/>
            <person name="Macchietto M."/>
            <person name="Macias-Munoz A."/>
            <person name="McGill C.J."/>
            <person name="Rodriguez I.M."/>
            <person name="Rodriguez B."/>
            <person name="Murad R."/>
            <person name="Mortazavi A."/>
        </authorList>
    </citation>
    <scope>NUCLEOTIDE SEQUENCE [LARGE SCALE GENOMIC DNA]</scope>
    <source>
        <strain evidence="3 4">ALL</strain>
    </source>
</reference>
<gene>
    <name evidence="3" type="ORF">L596_013852</name>
</gene>
<dbReference type="Proteomes" id="UP000298663">
    <property type="component" value="Unassembled WGS sequence"/>
</dbReference>
<dbReference type="AlphaFoldDB" id="A0A4U5P1E1"/>
<dbReference type="Pfam" id="PF00188">
    <property type="entry name" value="CAP"/>
    <property type="match status" value="1"/>
</dbReference>
<keyword evidence="4" id="KW-1185">Reference proteome</keyword>
<proteinExistence type="predicted"/>
<dbReference type="SUPFAM" id="SSF55797">
    <property type="entry name" value="PR-1-like"/>
    <property type="match status" value="1"/>
</dbReference>
<feature type="chain" id="PRO_5020516459" description="SCP domain-containing protein" evidence="1">
    <location>
        <begin position="20"/>
        <end position="189"/>
    </location>
</feature>
<evidence type="ECO:0000313" key="4">
    <source>
        <dbReference type="Proteomes" id="UP000298663"/>
    </source>
</evidence>
<accession>A0A4U5P1E1</accession>
<protein>
    <recommendedName>
        <fullName evidence="2">SCP domain-containing protein</fullName>
    </recommendedName>
</protein>